<keyword evidence="2" id="KW-1185">Reference proteome</keyword>
<protein>
    <submittedName>
        <fullName evidence="1">Uncharacterized protein</fullName>
    </submittedName>
</protein>
<dbReference type="EMBL" id="MU154716">
    <property type="protein sequence ID" value="KAF9488381.1"/>
    <property type="molecule type" value="Genomic_DNA"/>
</dbReference>
<sequence>MRQKLQTKEDAKFRSALENMRYRSCTLEDVQFLRGRVSANIEGRASVCDAKFRNVSIITARHVNKDAINVLGEQRFAAEHKMSLTTFCCEDTIVPIADLEEVKGKKRAAKVRLDEKIQRVLWEQPACSVEKKIPAKLNLCKGLPVMLRDNSATELCMTNGQEGTVFDWVSATGVYGQLVLDVLFVELKSPPKDVQFEGLPLNVVPILRTSVLTWCDLPSGKRLHVSRSQVEVTVNYAMTDFASQGKTRENNVVHLNDTTSHQGYYTALSRSATAAGTLILQGFNPSVISDKKCSGALCQEFCDLELLDDITRLHFEGKLPASVIGDTRRTLIHAFRQHKSDSYVPQHVHSAICWNKKQPYIEPDFQDLDWSIIPTQHVTKFLPMQKQVNSLKHIIPEDSLLNTSLSDAKVKCVKFSTSTSLDAHPAIHHLIPIGCQWSDNSYAYDTVISLLYHVWLDKPSSVTTFMEMSSSLFPVLLKCFEQVNHSQHWLTDTCEYVRQALSVQRPSEFWYGEYVSVSSILDVLFSAKDGLVALSHKCADGHCSSVTSASHASFLTSLESTAYTSTAEWCSSQGLSTRWLCIVCSQGVMVKHVYTYPPYFIAFDFAAGTVNVDREISLDIQGLSIVYYLKCVVYYGRSHFIGRYLDKSGKIWIYDGMS</sequence>
<feature type="non-terminal residue" evidence="1">
    <location>
        <position position="658"/>
    </location>
</feature>
<dbReference type="InterPro" id="IPR027417">
    <property type="entry name" value="P-loop_NTPase"/>
</dbReference>
<dbReference type="SUPFAM" id="SSF52540">
    <property type="entry name" value="P-loop containing nucleoside triphosphate hydrolases"/>
    <property type="match status" value="1"/>
</dbReference>
<proteinExistence type="predicted"/>
<evidence type="ECO:0000313" key="1">
    <source>
        <dbReference type="EMBL" id="KAF9488381.1"/>
    </source>
</evidence>
<reference evidence="1" key="1">
    <citation type="submission" date="2020-11" db="EMBL/GenBank/DDBJ databases">
        <authorList>
            <consortium name="DOE Joint Genome Institute"/>
            <person name="Ahrendt S."/>
            <person name="Riley R."/>
            <person name="Andreopoulos W."/>
            <person name="Labutti K."/>
            <person name="Pangilinan J."/>
            <person name="Ruiz-Duenas F.J."/>
            <person name="Barrasa J.M."/>
            <person name="Sanchez-Garcia M."/>
            <person name="Camarero S."/>
            <person name="Miyauchi S."/>
            <person name="Serrano A."/>
            <person name="Linde D."/>
            <person name="Babiker R."/>
            <person name="Drula E."/>
            <person name="Ayuso-Fernandez I."/>
            <person name="Pacheco R."/>
            <person name="Padilla G."/>
            <person name="Ferreira P."/>
            <person name="Barriuso J."/>
            <person name="Kellner H."/>
            <person name="Castanera R."/>
            <person name="Alfaro M."/>
            <person name="Ramirez L."/>
            <person name="Pisabarro A.G."/>
            <person name="Kuo A."/>
            <person name="Tritt A."/>
            <person name="Lipzen A."/>
            <person name="He G."/>
            <person name="Yan M."/>
            <person name="Ng V."/>
            <person name="Cullen D."/>
            <person name="Martin F."/>
            <person name="Rosso M.-N."/>
            <person name="Henrissat B."/>
            <person name="Hibbett D."/>
            <person name="Martinez A.T."/>
            <person name="Grigoriev I.V."/>
        </authorList>
    </citation>
    <scope>NUCLEOTIDE SEQUENCE</scope>
    <source>
        <strain evidence="1">ATCC 90797</strain>
    </source>
</reference>
<dbReference type="OrthoDB" id="3247165at2759"/>
<accession>A0A9P5ZJ05</accession>
<name>A0A9P5ZJ05_PLEER</name>
<gene>
    <name evidence="1" type="ORF">BDN71DRAFT_1353349</name>
</gene>
<dbReference type="Proteomes" id="UP000807025">
    <property type="component" value="Unassembled WGS sequence"/>
</dbReference>
<organism evidence="1 2">
    <name type="scientific">Pleurotus eryngii</name>
    <name type="common">Boletus of the steppes</name>
    <dbReference type="NCBI Taxonomy" id="5323"/>
    <lineage>
        <taxon>Eukaryota</taxon>
        <taxon>Fungi</taxon>
        <taxon>Dikarya</taxon>
        <taxon>Basidiomycota</taxon>
        <taxon>Agaricomycotina</taxon>
        <taxon>Agaricomycetes</taxon>
        <taxon>Agaricomycetidae</taxon>
        <taxon>Agaricales</taxon>
        <taxon>Pleurotineae</taxon>
        <taxon>Pleurotaceae</taxon>
        <taxon>Pleurotus</taxon>
    </lineage>
</organism>
<comment type="caution">
    <text evidence="1">The sequence shown here is derived from an EMBL/GenBank/DDBJ whole genome shotgun (WGS) entry which is preliminary data.</text>
</comment>
<evidence type="ECO:0000313" key="2">
    <source>
        <dbReference type="Proteomes" id="UP000807025"/>
    </source>
</evidence>
<dbReference type="AlphaFoldDB" id="A0A9P5ZJ05"/>